<evidence type="ECO:0000313" key="4">
    <source>
        <dbReference type="Proteomes" id="UP001209878"/>
    </source>
</evidence>
<evidence type="ECO:0000259" key="2">
    <source>
        <dbReference type="Pfam" id="PF00149"/>
    </source>
</evidence>
<dbReference type="SUPFAM" id="SSF56300">
    <property type="entry name" value="Metallo-dependent phosphatases"/>
    <property type="match status" value="1"/>
</dbReference>
<reference evidence="3" key="1">
    <citation type="journal article" date="2023" name="Mol. Biol. Evol.">
        <title>Third-Generation Sequencing Reveals the Adaptive Role of the Epigenome in Three Deep-Sea Polychaetes.</title>
        <authorList>
            <person name="Perez M."/>
            <person name="Aroh O."/>
            <person name="Sun Y."/>
            <person name="Lan Y."/>
            <person name="Juniper S.K."/>
            <person name="Young C.R."/>
            <person name="Angers B."/>
            <person name="Qian P.Y."/>
        </authorList>
    </citation>
    <scope>NUCLEOTIDE SEQUENCE</scope>
    <source>
        <strain evidence="3">R07B-5</strain>
    </source>
</reference>
<keyword evidence="4" id="KW-1185">Reference proteome</keyword>
<dbReference type="Proteomes" id="UP001209878">
    <property type="component" value="Unassembled WGS sequence"/>
</dbReference>
<dbReference type="CDD" id="cd07379">
    <property type="entry name" value="MPP_239FB"/>
    <property type="match status" value="1"/>
</dbReference>
<protein>
    <recommendedName>
        <fullName evidence="2">Calcineurin-like phosphoesterase domain-containing protein</fullName>
    </recommendedName>
</protein>
<name>A0AAD9PAG8_RIDPI</name>
<accession>A0AAD9PAG8</accession>
<dbReference type="Pfam" id="PF00149">
    <property type="entry name" value="Metallophos"/>
    <property type="match status" value="1"/>
</dbReference>
<dbReference type="Gene3D" id="3.60.21.10">
    <property type="match status" value="1"/>
</dbReference>
<organism evidence="3 4">
    <name type="scientific">Ridgeia piscesae</name>
    <name type="common">Tubeworm</name>
    <dbReference type="NCBI Taxonomy" id="27915"/>
    <lineage>
        <taxon>Eukaryota</taxon>
        <taxon>Metazoa</taxon>
        <taxon>Spiralia</taxon>
        <taxon>Lophotrochozoa</taxon>
        <taxon>Annelida</taxon>
        <taxon>Polychaeta</taxon>
        <taxon>Sedentaria</taxon>
        <taxon>Canalipalpata</taxon>
        <taxon>Sabellida</taxon>
        <taxon>Siboglinidae</taxon>
        <taxon>Ridgeia</taxon>
    </lineage>
</organism>
<gene>
    <name evidence="3" type="ORF">NP493_61g00012</name>
</gene>
<proteinExistence type="inferred from homology"/>
<dbReference type="GO" id="GO:0016787">
    <property type="term" value="F:hydrolase activity"/>
    <property type="evidence" value="ECO:0007669"/>
    <property type="project" value="InterPro"/>
</dbReference>
<dbReference type="InterPro" id="IPR004843">
    <property type="entry name" value="Calcineurin-like_PHP"/>
</dbReference>
<evidence type="ECO:0000313" key="3">
    <source>
        <dbReference type="EMBL" id="KAK2191092.1"/>
    </source>
</evidence>
<comment type="caution">
    <text evidence="3">The sequence shown here is derived from an EMBL/GenBank/DDBJ whole genome shotgun (WGS) entry which is preliminary data.</text>
</comment>
<dbReference type="PANTHER" id="PTHR12905">
    <property type="entry name" value="METALLOPHOSPHOESTERASE"/>
    <property type="match status" value="1"/>
</dbReference>
<evidence type="ECO:0000256" key="1">
    <source>
        <dbReference type="ARBA" id="ARBA00007993"/>
    </source>
</evidence>
<sequence length="145" mass="16474">MDTLPLHTPLYSDRVRFVCISDTHAQAEKIRTDLPPGDVLIHAGDFTNTGTPNEVMQFNAFLGKLPYRHKIVIAGNHELSFDPHYMTLEEKRLELDCPIRINPIAVKDFLEKKGVSSMKELLTNCVYLEDSEVTICGLRIYGSPW</sequence>
<comment type="similarity">
    <text evidence="1">Belongs to the UPF0046 family.</text>
</comment>
<dbReference type="InterPro" id="IPR051693">
    <property type="entry name" value="UPF0046_metallophosphoest"/>
</dbReference>
<dbReference type="AlphaFoldDB" id="A0AAD9PAG8"/>
<dbReference type="EMBL" id="JAODUO010000060">
    <property type="protein sequence ID" value="KAK2191092.1"/>
    <property type="molecule type" value="Genomic_DNA"/>
</dbReference>
<dbReference type="InterPro" id="IPR029052">
    <property type="entry name" value="Metallo-depent_PP-like"/>
</dbReference>
<feature type="domain" description="Calcineurin-like phosphoesterase" evidence="2">
    <location>
        <begin position="16"/>
        <end position="92"/>
    </location>
</feature>
<dbReference type="PANTHER" id="PTHR12905:SF0">
    <property type="entry name" value="CALCINEURIN-LIKE PHOSPHOESTERASE DOMAIN-CONTAINING PROTEIN"/>
    <property type="match status" value="1"/>
</dbReference>